<gene>
    <name evidence="1" type="ORF">VZT92_012384</name>
</gene>
<dbReference type="AlphaFoldDB" id="A0AAW1F8G4"/>
<evidence type="ECO:0000313" key="1">
    <source>
        <dbReference type="EMBL" id="KAK9530911.1"/>
    </source>
</evidence>
<dbReference type="EMBL" id="JBCEZU010000100">
    <property type="protein sequence ID" value="KAK9530911.1"/>
    <property type="molecule type" value="Genomic_DNA"/>
</dbReference>
<organism evidence="1 2">
    <name type="scientific">Zoarces viviparus</name>
    <name type="common">Viviparous eelpout</name>
    <name type="synonym">Blennius viviparus</name>
    <dbReference type="NCBI Taxonomy" id="48416"/>
    <lineage>
        <taxon>Eukaryota</taxon>
        <taxon>Metazoa</taxon>
        <taxon>Chordata</taxon>
        <taxon>Craniata</taxon>
        <taxon>Vertebrata</taxon>
        <taxon>Euteleostomi</taxon>
        <taxon>Actinopterygii</taxon>
        <taxon>Neopterygii</taxon>
        <taxon>Teleostei</taxon>
        <taxon>Neoteleostei</taxon>
        <taxon>Acanthomorphata</taxon>
        <taxon>Eupercaria</taxon>
        <taxon>Perciformes</taxon>
        <taxon>Cottioidei</taxon>
        <taxon>Zoarcales</taxon>
        <taxon>Zoarcidae</taxon>
        <taxon>Zoarcinae</taxon>
        <taxon>Zoarces</taxon>
    </lineage>
</organism>
<name>A0AAW1F8G4_ZOAVI</name>
<keyword evidence="2" id="KW-1185">Reference proteome</keyword>
<protein>
    <submittedName>
        <fullName evidence="1">Uncharacterized protein</fullName>
    </submittedName>
</protein>
<comment type="caution">
    <text evidence="1">The sequence shown here is derived from an EMBL/GenBank/DDBJ whole genome shotgun (WGS) entry which is preliminary data.</text>
</comment>
<proteinExistence type="predicted"/>
<dbReference type="Proteomes" id="UP001488805">
    <property type="component" value="Unassembled WGS sequence"/>
</dbReference>
<sequence>MLVYKEKNTLLTFLPQKLSCSSCCFCLVVRSLGQEVEPPCFTSCLLGGFCLSSDTFNTFYSHLQCRHLAAAQRLPLTLLSCVGEKVSMHPAERGETLTSFCTVNTHIYQQQPPALVCVRNHLALRKEEQVEQLMRPVNSCFTFSLVCSVKVVM</sequence>
<evidence type="ECO:0000313" key="2">
    <source>
        <dbReference type="Proteomes" id="UP001488805"/>
    </source>
</evidence>
<reference evidence="1 2" key="1">
    <citation type="journal article" date="2024" name="Genome Biol. Evol.">
        <title>Chromosome-level genome assembly of the viviparous eelpout Zoarces viviparus.</title>
        <authorList>
            <person name="Fuhrmann N."/>
            <person name="Brasseur M.V."/>
            <person name="Bakowski C.E."/>
            <person name="Podsiadlowski L."/>
            <person name="Prost S."/>
            <person name="Krehenwinkel H."/>
            <person name="Mayer C."/>
        </authorList>
    </citation>
    <scope>NUCLEOTIDE SEQUENCE [LARGE SCALE GENOMIC DNA]</scope>
    <source>
        <strain evidence="1">NO-MEL_2022_Ind0_liver</strain>
    </source>
</reference>
<accession>A0AAW1F8G4</accession>